<reference evidence="1" key="1">
    <citation type="journal article" date="2023" name="Insect Mol. Biol.">
        <title>Genome sequencing provides insights into the evolution of gene families encoding plant cell wall-degrading enzymes in longhorned beetles.</title>
        <authorList>
            <person name="Shin N.R."/>
            <person name="Okamura Y."/>
            <person name="Kirsch R."/>
            <person name="Pauchet Y."/>
        </authorList>
    </citation>
    <scope>NUCLEOTIDE SEQUENCE</scope>
    <source>
        <strain evidence="1">AMC_N1</strain>
    </source>
</reference>
<gene>
    <name evidence="1" type="ORF">NQ318_018115</name>
</gene>
<dbReference type="Proteomes" id="UP001162162">
    <property type="component" value="Unassembled WGS sequence"/>
</dbReference>
<name>A0AAV8ZFI7_9CUCU</name>
<dbReference type="AlphaFoldDB" id="A0AAV8ZFI7"/>
<organism evidence="1 2">
    <name type="scientific">Aromia moschata</name>
    <dbReference type="NCBI Taxonomy" id="1265417"/>
    <lineage>
        <taxon>Eukaryota</taxon>
        <taxon>Metazoa</taxon>
        <taxon>Ecdysozoa</taxon>
        <taxon>Arthropoda</taxon>
        <taxon>Hexapoda</taxon>
        <taxon>Insecta</taxon>
        <taxon>Pterygota</taxon>
        <taxon>Neoptera</taxon>
        <taxon>Endopterygota</taxon>
        <taxon>Coleoptera</taxon>
        <taxon>Polyphaga</taxon>
        <taxon>Cucujiformia</taxon>
        <taxon>Chrysomeloidea</taxon>
        <taxon>Cerambycidae</taxon>
        <taxon>Cerambycinae</taxon>
        <taxon>Callichromatini</taxon>
        <taxon>Aromia</taxon>
    </lineage>
</organism>
<dbReference type="PANTHER" id="PTHR47326:SF1">
    <property type="entry name" value="HTH PSQ-TYPE DOMAIN-CONTAINING PROTEIN"/>
    <property type="match status" value="1"/>
</dbReference>
<accession>A0AAV8ZFI7</accession>
<dbReference type="PANTHER" id="PTHR47326">
    <property type="entry name" value="TRANSPOSABLE ELEMENT TC3 TRANSPOSASE-LIKE PROTEIN"/>
    <property type="match status" value="1"/>
</dbReference>
<sequence>MFNSYLSIRRIGVINIRRVDNGYRLANFVKFRYIYTVWSCSREHFEKYSLKSSRKRKSIKKDDDEEKEEVESEDACCLHSKFFRIFVSKNISEQIGTSAQLIGAALRPRPQSRVFSSTIPELASRLNFPCEDSLSNKNILVDLVMPESAAWRRHRKHNQENRSRLDIERFKSMTTHIIERFLFAYRIKIAHLNETDRIQILMLIWYDDRSRSHSKVCTLFNEAHPERPIVRSTVTKIVAKFQAAGHVRDLPKSGRPPVPENTQLDVMLQVQDNPHSATRQMGIDFNLSYTSVRNIIHEQKFHPYKITLMQELSEFKFDNQFTWQISKKILGKCRKDPEKVNMASIKQIAYLPKYVILVLLQKGSALLYVKQ</sequence>
<evidence type="ECO:0008006" key="3">
    <source>
        <dbReference type="Google" id="ProtNLM"/>
    </source>
</evidence>
<dbReference type="EMBL" id="JAPWTK010000003">
    <property type="protein sequence ID" value="KAJ8962158.1"/>
    <property type="molecule type" value="Genomic_DNA"/>
</dbReference>
<proteinExistence type="predicted"/>
<evidence type="ECO:0000313" key="1">
    <source>
        <dbReference type="EMBL" id="KAJ8962158.1"/>
    </source>
</evidence>
<keyword evidence="2" id="KW-1185">Reference proteome</keyword>
<comment type="caution">
    <text evidence="1">The sequence shown here is derived from an EMBL/GenBank/DDBJ whole genome shotgun (WGS) entry which is preliminary data.</text>
</comment>
<evidence type="ECO:0000313" key="2">
    <source>
        <dbReference type="Proteomes" id="UP001162162"/>
    </source>
</evidence>
<protein>
    <recommendedName>
        <fullName evidence="3">DUF4817 domain-containing protein</fullName>
    </recommendedName>
</protein>